<protein>
    <submittedName>
        <fullName evidence="2">Uncharacterized protein</fullName>
    </submittedName>
</protein>
<feature type="compositionally biased region" description="Low complexity" evidence="1">
    <location>
        <begin position="46"/>
        <end position="56"/>
    </location>
</feature>
<name>A0ABN9R2I9_9DINO</name>
<dbReference type="EMBL" id="CAUYUJ010005017">
    <property type="protein sequence ID" value="CAK0811949.1"/>
    <property type="molecule type" value="Genomic_DNA"/>
</dbReference>
<sequence length="178" mass="19602">MVAVRPHRAQKTKPGRDHSCKEWDSCSLFHLYPTLPARPTNDDSRVPVGTVPVGTPCHRVAGGGAFDLKRAGSHEENEEDDKENEDDDDDDEDEEGEGGRRQLLCPPGPLGAAACSSADRRGDAIKPPGRWTSSSSSSETKRNERRKRKSRTLGHVPRPLSPVRSVQRRVRSETNSTV</sequence>
<dbReference type="Proteomes" id="UP001189429">
    <property type="component" value="Unassembled WGS sequence"/>
</dbReference>
<keyword evidence="3" id="KW-1185">Reference proteome</keyword>
<organism evidence="2 3">
    <name type="scientific">Prorocentrum cordatum</name>
    <dbReference type="NCBI Taxonomy" id="2364126"/>
    <lineage>
        <taxon>Eukaryota</taxon>
        <taxon>Sar</taxon>
        <taxon>Alveolata</taxon>
        <taxon>Dinophyceae</taxon>
        <taxon>Prorocentrales</taxon>
        <taxon>Prorocentraceae</taxon>
        <taxon>Prorocentrum</taxon>
    </lineage>
</organism>
<reference evidence="2" key="1">
    <citation type="submission" date="2023-10" db="EMBL/GenBank/DDBJ databases">
        <authorList>
            <person name="Chen Y."/>
            <person name="Shah S."/>
            <person name="Dougan E. K."/>
            <person name="Thang M."/>
            <person name="Chan C."/>
        </authorList>
    </citation>
    <scope>NUCLEOTIDE SEQUENCE [LARGE SCALE GENOMIC DNA]</scope>
</reference>
<feature type="compositionally biased region" description="Basic residues" evidence="1">
    <location>
        <begin position="143"/>
        <end position="152"/>
    </location>
</feature>
<proteinExistence type="predicted"/>
<gene>
    <name evidence="2" type="ORF">PCOR1329_LOCUS16392</name>
</gene>
<feature type="compositionally biased region" description="Low complexity" evidence="1">
    <location>
        <begin position="156"/>
        <end position="165"/>
    </location>
</feature>
<evidence type="ECO:0000256" key="1">
    <source>
        <dbReference type="SAM" id="MobiDB-lite"/>
    </source>
</evidence>
<feature type="region of interest" description="Disordered" evidence="1">
    <location>
        <begin position="1"/>
        <end position="21"/>
    </location>
</feature>
<comment type="caution">
    <text evidence="2">The sequence shown here is derived from an EMBL/GenBank/DDBJ whole genome shotgun (WGS) entry which is preliminary data.</text>
</comment>
<evidence type="ECO:0000313" key="2">
    <source>
        <dbReference type="EMBL" id="CAK0811949.1"/>
    </source>
</evidence>
<feature type="compositionally biased region" description="Basic residues" evidence="1">
    <location>
        <begin position="1"/>
        <end position="13"/>
    </location>
</feature>
<feature type="compositionally biased region" description="Acidic residues" evidence="1">
    <location>
        <begin position="76"/>
        <end position="96"/>
    </location>
</feature>
<evidence type="ECO:0000313" key="3">
    <source>
        <dbReference type="Proteomes" id="UP001189429"/>
    </source>
</evidence>
<accession>A0ABN9R2I9</accession>
<feature type="region of interest" description="Disordered" evidence="1">
    <location>
        <begin position="34"/>
        <end position="178"/>
    </location>
</feature>